<evidence type="ECO:0000256" key="3">
    <source>
        <dbReference type="SAM" id="MobiDB-lite"/>
    </source>
</evidence>
<dbReference type="PANTHER" id="PTHR28004">
    <property type="entry name" value="ZGC:162816-RELATED"/>
    <property type="match status" value="1"/>
</dbReference>
<feature type="compositionally biased region" description="Basic and acidic residues" evidence="3">
    <location>
        <begin position="770"/>
        <end position="787"/>
    </location>
</feature>
<reference evidence="5 6" key="1">
    <citation type="journal article" date="2023" name="Sci. Data">
        <title>Genome assembly of the Korean intertidal mud-creeper Batillaria attramentaria.</title>
        <authorList>
            <person name="Patra A.K."/>
            <person name="Ho P.T."/>
            <person name="Jun S."/>
            <person name="Lee S.J."/>
            <person name="Kim Y."/>
            <person name="Won Y.J."/>
        </authorList>
    </citation>
    <scope>NUCLEOTIDE SEQUENCE [LARGE SCALE GENOMIC DNA]</scope>
    <source>
        <strain evidence="5">Wonlab-2016</strain>
    </source>
</reference>
<organism evidence="5 6">
    <name type="scientific">Batillaria attramentaria</name>
    <dbReference type="NCBI Taxonomy" id="370345"/>
    <lineage>
        <taxon>Eukaryota</taxon>
        <taxon>Metazoa</taxon>
        <taxon>Spiralia</taxon>
        <taxon>Lophotrochozoa</taxon>
        <taxon>Mollusca</taxon>
        <taxon>Gastropoda</taxon>
        <taxon>Caenogastropoda</taxon>
        <taxon>Sorbeoconcha</taxon>
        <taxon>Cerithioidea</taxon>
        <taxon>Batillariidae</taxon>
        <taxon>Batillaria</taxon>
    </lineage>
</organism>
<feature type="domain" description="D-serine dehydratase-like" evidence="4">
    <location>
        <begin position="265"/>
        <end position="364"/>
    </location>
</feature>
<evidence type="ECO:0000313" key="6">
    <source>
        <dbReference type="Proteomes" id="UP001519460"/>
    </source>
</evidence>
<evidence type="ECO:0000256" key="2">
    <source>
        <dbReference type="ARBA" id="ARBA00023239"/>
    </source>
</evidence>
<comment type="caution">
    <text evidence="5">The sequence shown here is derived from an EMBL/GenBank/DDBJ whole genome shotgun (WGS) entry which is preliminary data.</text>
</comment>
<gene>
    <name evidence="5" type="ORF">BaRGS_00007342</name>
</gene>
<dbReference type="InterPro" id="IPR029066">
    <property type="entry name" value="PLP-binding_barrel"/>
</dbReference>
<dbReference type="SMART" id="SM01119">
    <property type="entry name" value="D-ser_dehydrat"/>
    <property type="match status" value="2"/>
</dbReference>
<accession>A0ABD0LQM9</accession>
<dbReference type="AlphaFoldDB" id="A0ABD0LQM9"/>
<dbReference type="Pfam" id="PF01168">
    <property type="entry name" value="Ala_racemase_N"/>
    <property type="match status" value="2"/>
</dbReference>
<dbReference type="SUPFAM" id="SSF51419">
    <property type="entry name" value="PLP-binding barrel"/>
    <property type="match status" value="2"/>
</dbReference>
<evidence type="ECO:0000313" key="5">
    <source>
        <dbReference type="EMBL" id="KAK7501538.1"/>
    </source>
</evidence>
<dbReference type="GO" id="GO:0016829">
    <property type="term" value="F:lyase activity"/>
    <property type="evidence" value="ECO:0007669"/>
    <property type="project" value="UniProtKB-KW"/>
</dbReference>
<dbReference type="Gene3D" id="2.40.37.20">
    <property type="entry name" value="D-serine dehydratase-like domain"/>
    <property type="match status" value="2"/>
</dbReference>
<feature type="domain" description="D-serine dehydratase-like" evidence="4">
    <location>
        <begin position="624"/>
        <end position="710"/>
    </location>
</feature>
<evidence type="ECO:0000259" key="4">
    <source>
        <dbReference type="SMART" id="SM01119"/>
    </source>
</evidence>
<dbReference type="InterPro" id="IPR051466">
    <property type="entry name" value="D-amino_acid_metab_enzyme"/>
</dbReference>
<dbReference type="Gene3D" id="3.20.20.10">
    <property type="entry name" value="Alanine racemase"/>
    <property type="match status" value="2"/>
</dbReference>
<dbReference type="InterPro" id="IPR026956">
    <property type="entry name" value="D-ser_dehydrat-like_dom"/>
</dbReference>
<dbReference type="PANTHER" id="PTHR28004:SF2">
    <property type="entry name" value="D-SERINE DEHYDRATASE"/>
    <property type="match status" value="1"/>
</dbReference>
<protein>
    <recommendedName>
        <fullName evidence="4">D-serine dehydratase-like domain-containing protein</fullName>
    </recommendedName>
</protein>
<feature type="region of interest" description="Disordered" evidence="3">
    <location>
        <begin position="770"/>
        <end position="797"/>
    </location>
</feature>
<evidence type="ECO:0000256" key="1">
    <source>
        <dbReference type="ARBA" id="ARBA00005323"/>
    </source>
</evidence>
<dbReference type="InterPro" id="IPR001608">
    <property type="entry name" value="Ala_racemase_N"/>
</dbReference>
<dbReference type="InterPro" id="IPR042208">
    <property type="entry name" value="D-ser_dehydrat-like_sf"/>
</dbReference>
<dbReference type="Proteomes" id="UP001519460">
    <property type="component" value="Unassembled WGS sequence"/>
</dbReference>
<dbReference type="Pfam" id="PF14031">
    <property type="entry name" value="D-ser_dehydrat"/>
    <property type="match status" value="2"/>
</dbReference>
<name>A0ABD0LQM9_9CAEN</name>
<keyword evidence="6" id="KW-1185">Reference proteome</keyword>
<proteinExistence type="inferred from homology"/>
<keyword evidence="2" id="KW-0456">Lyase</keyword>
<sequence length="844" mass="94067">MDSSALPSTITDVPTPCFLVDLDRVKNNAARMQDTCKRLKLDLRPHTKTHKTIEGCDVLTGGVRRKITTSTLAESEFYADNGYDDILFAFPITAEKTARSVKLANRLEEFHVMLSSVDGLQCLRDAAPGLNAGKVWSVFIEIDLGYGRTGIRWDSDEVLQAGRSLWEEPCFHLKGLYIHCGQGYNQMTPQERITDQKNMVINIQKTVSKLQAAGIKVPVVGTGSTPNCSMADEVLSAFDEFHPGNYIFYDYEQVLLGSCAVDDIAGCVATRVVCQRRDLDMLVVDCGFLGLSHDGIYQRPDDFCIIRDNPHLRLGGMCQELGKIKAKDGEKIDFDKYPVGTMLFIYPFHGSVQPANNTQMELVELPPTIHDVPTPSLLVDIDRVNSNAARMQQTCRRLKVELRPHTKTHKTLEGCDILTGGIRRKITTSTLVESEFYADNGYDDILFAFPITADKTTRCVKLRNRLEEFHVMLSSVDGLQCLRDAAPGLNAGKVWSVFIEIDLGYGRTGIRWDSDEVLQAGRSLWEEPCFHLQGLYIHCGQGYDQMTPQERITDQKNMVINIQKTVKKLRASGIEVPVVGTGSTPNCSMADDVLSAFDEFHPGGYIFYDYEQVLLGSCAMVDIAVCVATRVVCQRRDLDLLVVDCGFLALGFEGVLQRLTAGLSQELGKIKAKDGEKIDFDQYPVGTMLFIYPYHSCPTAMMYPHYYVHIGQRITGLWKPVKRSAGHSVSDCESALEGYFRLRLSLALICFLLGQIQFLYVARRETKNQTQGKRTENHGYGSFDRRTTRTGPGLSTATASASRGAVYNQISLSQYCLGPSRGALHQCLKVILEDAHVPDDQCKC</sequence>
<dbReference type="EMBL" id="JACVVK020000031">
    <property type="protein sequence ID" value="KAK7501538.1"/>
    <property type="molecule type" value="Genomic_DNA"/>
</dbReference>
<comment type="similarity">
    <text evidence="1">Belongs to the DSD1 family.</text>
</comment>